<name>A0A226DVI9_FOLCA</name>
<dbReference type="EMBL" id="LNIX01000010">
    <property type="protein sequence ID" value="OXA49273.1"/>
    <property type="molecule type" value="Genomic_DNA"/>
</dbReference>
<comment type="caution">
    <text evidence="1">The sequence shown here is derived from an EMBL/GenBank/DDBJ whole genome shotgun (WGS) entry which is preliminary data.</text>
</comment>
<protein>
    <recommendedName>
        <fullName evidence="3">F-box domain-containing protein</fullName>
    </recommendedName>
</protein>
<dbReference type="Proteomes" id="UP000198287">
    <property type="component" value="Unassembled WGS sequence"/>
</dbReference>
<reference evidence="1 2" key="1">
    <citation type="submission" date="2015-12" db="EMBL/GenBank/DDBJ databases">
        <title>The genome of Folsomia candida.</title>
        <authorList>
            <person name="Faddeeva A."/>
            <person name="Derks M.F."/>
            <person name="Anvar Y."/>
            <person name="Smit S."/>
            <person name="Van Straalen N."/>
            <person name="Roelofs D."/>
        </authorList>
    </citation>
    <scope>NUCLEOTIDE SEQUENCE [LARGE SCALE GENOMIC DNA]</scope>
    <source>
        <strain evidence="1 2">VU population</strain>
        <tissue evidence="1">Whole body</tissue>
    </source>
</reference>
<dbReference type="SUPFAM" id="SSF81383">
    <property type="entry name" value="F-box domain"/>
    <property type="match status" value="1"/>
</dbReference>
<organism evidence="1 2">
    <name type="scientific">Folsomia candida</name>
    <name type="common">Springtail</name>
    <dbReference type="NCBI Taxonomy" id="158441"/>
    <lineage>
        <taxon>Eukaryota</taxon>
        <taxon>Metazoa</taxon>
        <taxon>Ecdysozoa</taxon>
        <taxon>Arthropoda</taxon>
        <taxon>Hexapoda</taxon>
        <taxon>Collembola</taxon>
        <taxon>Entomobryomorpha</taxon>
        <taxon>Isotomoidea</taxon>
        <taxon>Isotomidae</taxon>
        <taxon>Proisotominae</taxon>
        <taxon>Folsomia</taxon>
    </lineage>
</organism>
<dbReference type="AlphaFoldDB" id="A0A226DVI9"/>
<evidence type="ECO:0000313" key="2">
    <source>
        <dbReference type="Proteomes" id="UP000198287"/>
    </source>
</evidence>
<evidence type="ECO:0000313" key="1">
    <source>
        <dbReference type="EMBL" id="OXA49273.1"/>
    </source>
</evidence>
<evidence type="ECO:0008006" key="3">
    <source>
        <dbReference type="Google" id="ProtNLM"/>
    </source>
</evidence>
<dbReference type="InterPro" id="IPR036047">
    <property type="entry name" value="F-box-like_dom_sf"/>
</dbReference>
<proteinExistence type="predicted"/>
<gene>
    <name evidence="1" type="ORF">Fcan01_15944</name>
</gene>
<keyword evidence="2" id="KW-1185">Reference proteome</keyword>
<accession>A0A226DVI9</accession>
<sequence>MAKTPSDGVLKPKYNTDCEMRSVILPYREGVKYTFGDEFISREEQGEFVFLNVKPIKWNWSPTSLVEISCEAGKYLVKSGEVNIVIKNGVILDVLAYSGTWLNFGDELQFTKYHDDISGGLAMFTFQKRECATNWDTTVGQNSIGSGVEENSSGLNFNPGLNQVIFSHIVSHLSLGNLLSVRLVCKQWDKHVAPLVRKKCVINFRNSSTTPSLKFSRYVHEMKGVAPFPNWTINCPYSVPGKRDDDKGRAAKYFADLNWFLHPRWGHHVKTLSLSGHIYSDPDYGVYIKIVTFFKDTLEQLRVHFYMKIFNEDGHEENYSMKKSDDLVFKNLQKFSMTILPYDSGTLTVSAPWIKTWACAIKGVDSMEVLGSAWLGSRFVQELQKVGTLSYKNLREIVLTCRSEDAINFLTKVKQPLKKVTFGEPLEIRDVPKFENFLKKCAGSLQLLSFRISTKGMEEKSRFALNFPCLRNLKKLDIHFGLFKPYHFGEEKCFIKDVARFRLSFPPLSFGNDRIDHGRHLPLIRSIVVTPSLSGADERAEFWNTYSDLIDSLLPKVAHSCETLRNFEIPSNLEFNVKTSLLRGDELPDIFPNVRSKWINDLQTISNN</sequence>